<sequence length="526" mass="60105">MVNGLVFFLIFCLVIKNTFEASQSSECFRSYPNIKMTCAIPIEYKVNVSLEDCHTTCINKTPSCLTLQYDSYKKACQVFNTPSPFDQTTGKLGVKSIKKKFFRVRRQVNSNSVGTSINQSPPQNTGICEITMLPSIGFSFIVFDQECYKMQIEFTSEVNTQLQVVRTPKNNTNVIKPKKAMGVGFVEETFNGMDNINRNNEDDEDDTPPNPFITETTSLSSNDIQNSFNAFAKTSFVSNDYKNGNVKVLPVMLDCPDGSRSKIIITDGIEIVSQQPMISLHLPDEEKCLYTCRINSELEGRRFQRQCRSSTYDKLRSICYIYDDLLIPTGSFDYNPNRQSIYFEKICIPESEVSVGCDEGLIKLPQHVILGHATEVIDAPNQETCIRSCIQSLPKYGFKCASIMYFYEFNKLNCILNKDTRHTKGPFFRQELRQKVDYIELSKCMVKENTKIALSNDDYKYTVEDSVYDDDQWGMWSTCDTSMTKTRTRIKCTSCLVKSETIPCIKGEKDFNKFVDMYDDEKDKSS</sequence>
<feature type="domain" description="Apple" evidence="2">
    <location>
        <begin position="27"/>
        <end position="89"/>
    </location>
</feature>
<dbReference type="CDD" id="cd01099">
    <property type="entry name" value="PAN_AP_HGF"/>
    <property type="match status" value="1"/>
</dbReference>
<evidence type="ECO:0000256" key="1">
    <source>
        <dbReference type="SAM" id="SignalP"/>
    </source>
</evidence>
<keyword evidence="1" id="KW-0732">Signal</keyword>
<dbReference type="Proteomes" id="UP000035680">
    <property type="component" value="Unassembled WGS sequence"/>
</dbReference>
<dbReference type="AlphaFoldDB" id="A0A0K0F3F0"/>
<feature type="chain" id="PRO_5005329093" evidence="1">
    <location>
        <begin position="25"/>
        <end position="526"/>
    </location>
</feature>
<feature type="domain" description="Apple" evidence="2">
    <location>
        <begin position="357"/>
        <end position="444"/>
    </location>
</feature>
<evidence type="ECO:0000259" key="2">
    <source>
        <dbReference type="PROSITE" id="PS50948"/>
    </source>
</evidence>
<reference evidence="4" key="2">
    <citation type="submission" date="2015-08" db="UniProtKB">
        <authorList>
            <consortium name="WormBaseParasite"/>
        </authorList>
    </citation>
    <scope>IDENTIFICATION</scope>
</reference>
<name>A0A0K0F3F0_STRVS</name>
<dbReference type="SUPFAM" id="SSF57414">
    <property type="entry name" value="Hairpin loop containing domain-like"/>
    <property type="match status" value="3"/>
</dbReference>
<dbReference type="Pfam" id="PF00024">
    <property type="entry name" value="PAN_1"/>
    <property type="match status" value="2"/>
</dbReference>
<dbReference type="WBParaSite" id="SVE_0333300.1">
    <property type="protein sequence ID" value="SVE_0333300.1"/>
    <property type="gene ID" value="SVE_0333300"/>
</dbReference>
<reference evidence="3" key="1">
    <citation type="submission" date="2014-07" db="EMBL/GenBank/DDBJ databases">
        <authorList>
            <person name="Martin A.A"/>
            <person name="De Silva N."/>
        </authorList>
    </citation>
    <scope>NUCLEOTIDE SEQUENCE</scope>
</reference>
<evidence type="ECO:0000313" key="3">
    <source>
        <dbReference type="Proteomes" id="UP000035680"/>
    </source>
</evidence>
<protein>
    <submittedName>
        <fullName evidence="4">Apple domain-containing protein</fullName>
    </submittedName>
</protein>
<dbReference type="SMART" id="SM00473">
    <property type="entry name" value="PAN_AP"/>
    <property type="match status" value="3"/>
</dbReference>
<feature type="signal peptide" evidence="1">
    <location>
        <begin position="1"/>
        <end position="24"/>
    </location>
</feature>
<keyword evidence="3" id="KW-1185">Reference proteome</keyword>
<feature type="domain" description="Apple" evidence="2">
    <location>
        <begin position="255"/>
        <end position="347"/>
    </location>
</feature>
<dbReference type="PROSITE" id="PS50948">
    <property type="entry name" value="PAN"/>
    <property type="match status" value="3"/>
</dbReference>
<evidence type="ECO:0000313" key="4">
    <source>
        <dbReference type="WBParaSite" id="SVE_0333300.1"/>
    </source>
</evidence>
<organism evidence="3 4">
    <name type="scientific">Strongyloides venezuelensis</name>
    <name type="common">Threadworm</name>
    <dbReference type="NCBI Taxonomy" id="75913"/>
    <lineage>
        <taxon>Eukaryota</taxon>
        <taxon>Metazoa</taxon>
        <taxon>Ecdysozoa</taxon>
        <taxon>Nematoda</taxon>
        <taxon>Chromadorea</taxon>
        <taxon>Rhabditida</taxon>
        <taxon>Tylenchina</taxon>
        <taxon>Panagrolaimomorpha</taxon>
        <taxon>Strongyloidoidea</taxon>
        <taxon>Strongyloididae</taxon>
        <taxon>Strongyloides</taxon>
    </lineage>
</organism>
<proteinExistence type="predicted"/>
<dbReference type="Gene3D" id="3.50.4.10">
    <property type="entry name" value="Hepatocyte Growth Factor"/>
    <property type="match status" value="1"/>
</dbReference>
<dbReference type="InterPro" id="IPR003609">
    <property type="entry name" value="Pan_app"/>
</dbReference>
<accession>A0A0K0F3F0</accession>